<dbReference type="Pfam" id="PF01381">
    <property type="entry name" value="HTH_3"/>
    <property type="match status" value="1"/>
</dbReference>
<dbReference type="Gene3D" id="1.10.10.60">
    <property type="entry name" value="Homeodomain-like"/>
    <property type="match status" value="1"/>
</dbReference>
<name>A0A239GKL5_9ACTN</name>
<proteinExistence type="predicted"/>
<dbReference type="InterPro" id="IPR030987">
    <property type="entry name" value="AbiV"/>
</dbReference>
<dbReference type="AlphaFoldDB" id="A0A239GKL5"/>
<dbReference type="InterPro" id="IPR045745">
    <property type="entry name" value="HTH_58_Actinobacteria-type"/>
</dbReference>
<organism evidence="3 4">
    <name type="scientific">Geodermatophilus pulveris</name>
    <dbReference type="NCBI Taxonomy" id="1564159"/>
    <lineage>
        <taxon>Bacteria</taxon>
        <taxon>Bacillati</taxon>
        <taxon>Actinomycetota</taxon>
        <taxon>Actinomycetes</taxon>
        <taxon>Geodermatophilales</taxon>
        <taxon>Geodermatophilaceae</taxon>
        <taxon>Geodermatophilus</taxon>
    </lineage>
</organism>
<dbReference type="Proteomes" id="UP000198373">
    <property type="component" value="Unassembled WGS sequence"/>
</dbReference>
<evidence type="ECO:0000313" key="4">
    <source>
        <dbReference type="Proteomes" id="UP000198373"/>
    </source>
</evidence>
<dbReference type="GO" id="GO:0003677">
    <property type="term" value="F:DNA binding"/>
    <property type="evidence" value="ECO:0007669"/>
    <property type="project" value="InterPro"/>
</dbReference>
<dbReference type="Gene3D" id="1.10.260.40">
    <property type="entry name" value="lambda repressor-like DNA-binding domains"/>
    <property type="match status" value="1"/>
</dbReference>
<protein>
    <submittedName>
        <fullName evidence="3">Abortive infection protein, AbiV family</fullName>
    </submittedName>
</protein>
<dbReference type="InterPro" id="IPR001387">
    <property type="entry name" value="Cro/C1-type_HTH"/>
</dbReference>
<gene>
    <name evidence="3" type="ORF">SAMN06893096_106259</name>
</gene>
<sequence>MPYPPRPQLKPLPEFAGTAKSRPAPAVQARVERFILDNYAAGRSLRELAELTDRSHSAVRNILDKHGVRRRDTGAVTIAGHLQSSMRGMSQRSFRMLASNLLRSAREKTRTSPAELAERAGVPRFTVEQIEAGTRQPLVSTLGKLLAAMGLELRTQGPKRGAKLPDLSPAQVVRLQDALLANADALLTSALAVLDLGHVALARSLAILGLEESGKAIAIHDRRIQMAHAPEGTPFRCDRLDRLWLDHQKKLEMVHSFLVEERYWFDTEPPDPEKNEAHLGKIQKWADRHDRLKQRGFYVSLDKTGAALTPTHVADEESLADVINYVHQIGWQLRLGEHIEGKRQDEQEQGSPPADAKLLALLEDPDRPTPPELLDAMRQGTPGKPINNAAYRFNQPSADQTPFLNMGKPGYEAETRELLRLADEVNPEDA</sequence>
<accession>A0A239GKL5</accession>
<dbReference type="NCBIfam" id="TIGR04498">
    <property type="entry name" value="AbiV_defense"/>
    <property type="match status" value="1"/>
</dbReference>
<dbReference type="SMART" id="SM00530">
    <property type="entry name" value="HTH_XRE"/>
    <property type="match status" value="1"/>
</dbReference>
<dbReference type="EMBL" id="FZOO01000006">
    <property type="protein sequence ID" value="SNS69836.1"/>
    <property type="molecule type" value="Genomic_DNA"/>
</dbReference>
<evidence type="ECO:0000256" key="1">
    <source>
        <dbReference type="SAM" id="MobiDB-lite"/>
    </source>
</evidence>
<feature type="region of interest" description="Disordered" evidence="1">
    <location>
        <begin position="1"/>
        <end position="23"/>
    </location>
</feature>
<reference evidence="4" key="1">
    <citation type="submission" date="2017-06" db="EMBL/GenBank/DDBJ databases">
        <authorList>
            <person name="Varghese N."/>
            <person name="Submissions S."/>
        </authorList>
    </citation>
    <scope>NUCLEOTIDE SEQUENCE [LARGE SCALE GENOMIC DNA]</scope>
    <source>
        <strain evidence="4">DSM 46839</strain>
    </source>
</reference>
<keyword evidence="4" id="KW-1185">Reference proteome</keyword>
<feature type="compositionally biased region" description="Pro residues" evidence="1">
    <location>
        <begin position="1"/>
        <end position="10"/>
    </location>
</feature>
<feature type="domain" description="HTH cro/C1-type" evidence="2">
    <location>
        <begin position="102"/>
        <end position="156"/>
    </location>
</feature>
<dbReference type="SUPFAM" id="SSF47413">
    <property type="entry name" value="lambda repressor-like DNA-binding domains"/>
    <property type="match status" value="1"/>
</dbReference>
<dbReference type="CDD" id="cd00093">
    <property type="entry name" value="HTH_XRE"/>
    <property type="match status" value="1"/>
</dbReference>
<dbReference type="Pfam" id="PF19575">
    <property type="entry name" value="HTH_58"/>
    <property type="match status" value="1"/>
</dbReference>
<dbReference type="InterPro" id="IPR010982">
    <property type="entry name" value="Lambda_DNA-bd_dom_sf"/>
</dbReference>
<evidence type="ECO:0000259" key="2">
    <source>
        <dbReference type="PROSITE" id="PS50943"/>
    </source>
</evidence>
<dbReference type="RefSeq" id="WP_245821164.1">
    <property type="nucleotide sequence ID" value="NZ_FZOO01000006.1"/>
</dbReference>
<evidence type="ECO:0000313" key="3">
    <source>
        <dbReference type="EMBL" id="SNS69836.1"/>
    </source>
</evidence>
<dbReference type="PROSITE" id="PS50943">
    <property type="entry name" value="HTH_CROC1"/>
    <property type="match status" value="1"/>
</dbReference>
<dbReference type="Pfam" id="PF18728">
    <property type="entry name" value="HEPN_AbiV"/>
    <property type="match status" value="1"/>
</dbReference>